<keyword evidence="2" id="KW-1185">Reference proteome</keyword>
<comment type="caution">
    <text evidence="1">The sequence shown here is derived from an EMBL/GenBank/DDBJ whole genome shotgun (WGS) entry which is preliminary data.</text>
</comment>
<reference evidence="1 2" key="1">
    <citation type="submission" date="2013-03" db="EMBL/GenBank/DDBJ databases">
        <authorList>
            <person name="Le V."/>
        </authorList>
    </citation>
    <scope>NUCLEOTIDE SEQUENCE [LARGE SCALE GENOMIC DNA]</scope>
    <source>
        <strain evidence="1 2">BiD32</strain>
    </source>
</reference>
<dbReference type="OrthoDB" id="7874815at2"/>
<evidence type="ECO:0000313" key="1">
    <source>
        <dbReference type="EMBL" id="CCW17400.1"/>
    </source>
</evidence>
<proteinExistence type="predicted"/>
<evidence type="ECO:0000313" key="2">
    <source>
        <dbReference type="Proteomes" id="UP000013201"/>
    </source>
</evidence>
<dbReference type="Proteomes" id="UP000013201">
    <property type="component" value="Unassembled WGS sequence"/>
</dbReference>
<dbReference type="EMBL" id="CAVK010000077">
    <property type="protein sequence ID" value="CCW17400.1"/>
    <property type="molecule type" value="Genomic_DNA"/>
</dbReference>
<dbReference type="AlphaFoldDB" id="N1MJL6"/>
<sequence>MKIELRRITHGAALSQETAAYRAEIWIDGELAFHAHNQGHGSADFFDKIGRWDESEVQAWLKANRPPRALGDTTIDHDLEWEVSDLLTHALEGRRLKRLLRINLVTIEKNQIFQYPLRKRPLANISRAVLATNPDAVIVNGAADDVFEHALDLLISSH</sequence>
<dbReference type="RefSeq" id="WP_006954049.1">
    <property type="nucleotide sequence ID" value="NZ_CAVK010000077.1"/>
</dbReference>
<organism evidence="1 2">
    <name type="scientific">Sphingobium indicum BiD32</name>
    <dbReference type="NCBI Taxonomy" id="1301087"/>
    <lineage>
        <taxon>Bacteria</taxon>
        <taxon>Pseudomonadati</taxon>
        <taxon>Pseudomonadota</taxon>
        <taxon>Alphaproteobacteria</taxon>
        <taxon>Sphingomonadales</taxon>
        <taxon>Sphingomonadaceae</taxon>
        <taxon>Sphingobium</taxon>
    </lineage>
</organism>
<reference evidence="2" key="2">
    <citation type="submission" date="2013-04" db="EMBL/GenBank/DDBJ databases">
        <title>Bisphenol A degrading Sphingobium sp. strain BiD32.</title>
        <authorList>
            <person name="Nielsen J.L."/>
            <person name="Zhou N.A."/>
            <person name="Kjeldal H."/>
        </authorList>
    </citation>
    <scope>NUCLEOTIDE SEQUENCE [LARGE SCALE GENOMIC DNA]</scope>
    <source>
        <strain evidence="2">BiD32</strain>
    </source>
</reference>
<accession>N1MJL6</accession>
<protein>
    <submittedName>
        <fullName evidence="1">Uncharacterized protein</fullName>
    </submittedName>
</protein>
<name>N1MJL6_9SPHN</name>
<gene>
    <name evidence="1" type="ORF">EBBID32_17390</name>
</gene>